<dbReference type="Proteomes" id="UP001163321">
    <property type="component" value="Chromosome 6"/>
</dbReference>
<sequence>MVLSEIGKICRVFFTLERILEARFPRRHLRRDNCKIITDRKVALEINVQSLAEIMSSIRVTATDNAPGKTSNSAETKQLVTLYTFLREFLEYPEKQIESEAKLKLAVLSLEDV</sequence>
<keyword evidence="2" id="KW-1185">Reference proteome</keyword>
<reference evidence="1 2" key="1">
    <citation type="journal article" date="2022" name="bioRxiv">
        <title>The genome of the oomycete Peronosclerospora sorghi, a cosmopolitan pathogen of maize and sorghum, is inflated with dispersed pseudogenes.</title>
        <authorList>
            <person name="Fletcher K."/>
            <person name="Martin F."/>
            <person name="Isakeit T."/>
            <person name="Cavanaugh K."/>
            <person name="Magill C."/>
            <person name="Michelmore R."/>
        </authorList>
    </citation>
    <scope>NUCLEOTIDE SEQUENCE [LARGE SCALE GENOMIC DNA]</scope>
    <source>
        <strain evidence="1">P6</strain>
    </source>
</reference>
<dbReference type="EMBL" id="CM047585">
    <property type="protein sequence ID" value="KAI9910694.1"/>
    <property type="molecule type" value="Genomic_DNA"/>
</dbReference>
<accession>A0ACC0VW19</accession>
<evidence type="ECO:0000313" key="2">
    <source>
        <dbReference type="Proteomes" id="UP001163321"/>
    </source>
</evidence>
<proteinExistence type="predicted"/>
<protein>
    <submittedName>
        <fullName evidence="1">Uncharacterized protein</fullName>
    </submittedName>
</protein>
<gene>
    <name evidence="1" type="ORF">PsorP6_009925</name>
</gene>
<comment type="caution">
    <text evidence="1">The sequence shown here is derived from an EMBL/GenBank/DDBJ whole genome shotgun (WGS) entry which is preliminary data.</text>
</comment>
<organism evidence="1 2">
    <name type="scientific">Peronosclerospora sorghi</name>
    <dbReference type="NCBI Taxonomy" id="230839"/>
    <lineage>
        <taxon>Eukaryota</taxon>
        <taxon>Sar</taxon>
        <taxon>Stramenopiles</taxon>
        <taxon>Oomycota</taxon>
        <taxon>Peronosporomycetes</taxon>
        <taxon>Peronosporales</taxon>
        <taxon>Peronosporaceae</taxon>
        <taxon>Peronosclerospora</taxon>
    </lineage>
</organism>
<evidence type="ECO:0000313" key="1">
    <source>
        <dbReference type="EMBL" id="KAI9910694.1"/>
    </source>
</evidence>
<name>A0ACC0VW19_9STRA</name>